<evidence type="ECO:0000256" key="5">
    <source>
        <dbReference type="ARBA" id="ARBA00022840"/>
    </source>
</evidence>
<dbReference type="GO" id="GO:0006426">
    <property type="term" value="P:glycyl-tRNA aminoacylation"/>
    <property type="evidence" value="ECO:0007669"/>
    <property type="project" value="InterPro"/>
</dbReference>
<comment type="similarity">
    <text evidence="1">Belongs to the class-II aminoacyl-tRNA synthetase family.</text>
</comment>
<dbReference type="InterPro" id="IPR015944">
    <property type="entry name" value="Gly-tRNA-synth_bsu"/>
</dbReference>
<keyword evidence="10" id="KW-1185">Reference proteome</keyword>
<dbReference type="PROSITE" id="PS50861">
    <property type="entry name" value="AA_TRNA_LIGASE_II_GLYAB"/>
    <property type="match status" value="1"/>
</dbReference>
<dbReference type="PANTHER" id="PTHR30075:SF2">
    <property type="entry name" value="GLYCINE--TRNA LIGASE, CHLOROPLASTIC_MITOCHONDRIAL 2"/>
    <property type="match status" value="1"/>
</dbReference>
<dbReference type="GO" id="GO:0005524">
    <property type="term" value="F:ATP binding"/>
    <property type="evidence" value="ECO:0007669"/>
    <property type="project" value="UniProtKB-KW"/>
</dbReference>
<evidence type="ECO:0000256" key="7">
    <source>
        <dbReference type="ARBA" id="ARBA00023146"/>
    </source>
</evidence>
<evidence type="ECO:0000256" key="1">
    <source>
        <dbReference type="ARBA" id="ARBA00008226"/>
    </source>
</evidence>
<dbReference type="InterPro" id="IPR006194">
    <property type="entry name" value="Gly-tRNA-synth_heterodimer"/>
</dbReference>
<evidence type="ECO:0000256" key="4">
    <source>
        <dbReference type="ARBA" id="ARBA00022741"/>
    </source>
</evidence>
<dbReference type="GO" id="GO:0004820">
    <property type="term" value="F:glycine-tRNA ligase activity"/>
    <property type="evidence" value="ECO:0007669"/>
    <property type="project" value="UniProtKB-EC"/>
</dbReference>
<protein>
    <recommendedName>
        <fullName evidence="2">glycine--tRNA ligase</fullName>
        <ecNumber evidence="2">6.1.1.14</ecNumber>
    </recommendedName>
</protein>
<keyword evidence="6" id="KW-0648">Protein biosynthesis</keyword>
<evidence type="ECO:0000256" key="8">
    <source>
        <dbReference type="ARBA" id="ARBA00047937"/>
    </source>
</evidence>
<dbReference type="GO" id="GO:0005739">
    <property type="term" value="C:mitochondrion"/>
    <property type="evidence" value="ECO:0007669"/>
    <property type="project" value="TreeGrafter"/>
</dbReference>
<accession>A0A9Q0GH08</accession>
<sequence>MRRAGIEVEIEDCKNIILKHSTTLAKSVNGHVQIQESLLNEVVNIVEAPVPVLGKFKESFLELREDLLTMVMQKHLKYFSITGDNGRLLPYFIAEKLGTMLDQMTRVQNTVAKLSLELGINEDLLQTVDDVASLAMSDLAAAVVVEFASLSGIMARHCALRDGYSEQIAEALFKIMLPKFSGNRFPQTDVGILRVAWADMKFRFKGLVHLKPRTILLEVQTLCKF</sequence>
<dbReference type="PANTHER" id="PTHR30075">
    <property type="entry name" value="GLYCYL-TRNA SYNTHETASE"/>
    <property type="match status" value="1"/>
</dbReference>
<organism evidence="9 10">
    <name type="scientific">Turnera subulata</name>
    <dbReference type="NCBI Taxonomy" id="218843"/>
    <lineage>
        <taxon>Eukaryota</taxon>
        <taxon>Viridiplantae</taxon>
        <taxon>Streptophyta</taxon>
        <taxon>Embryophyta</taxon>
        <taxon>Tracheophyta</taxon>
        <taxon>Spermatophyta</taxon>
        <taxon>Magnoliopsida</taxon>
        <taxon>eudicotyledons</taxon>
        <taxon>Gunneridae</taxon>
        <taxon>Pentapetalae</taxon>
        <taxon>rosids</taxon>
        <taxon>fabids</taxon>
        <taxon>Malpighiales</taxon>
        <taxon>Passifloraceae</taxon>
        <taxon>Turnera</taxon>
    </lineage>
</organism>
<name>A0A9Q0GH08_9ROSI</name>
<dbReference type="EC" id="6.1.1.14" evidence="2"/>
<keyword evidence="5" id="KW-0067">ATP-binding</keyword>
<proteinExistence type="inferred from homology"/>
<reference evidence="9" key="1">
    <citation type="submission" date="2022-02" db="EMBL/GenBank/DDBJ databases">
        <authorList>
            <person name="Henning P.M."/>
            <person name="McCubbin A.G."/>
            <person name="Shore J.S."/>
        </authorList>
    </citation>
    <scope>NUCLEOTIDE SEQUENCE</scope>
    <source>
        <strain evidence="9">F60SS</strain>
        <tissue evidence="9">Leaves</tissue>
    </source>
</reference>
<dbReference type="EMBL" id="JAKUCV010000598">
    <property type="protein sequence ID" value="KAJ4849473.1"/>
    <property type="molecule type" value="Genomic_DNA"/>
</dbReference>
<comment type="catalytic activity">
    <reaction evidence="8">
        <text>tRNA(Gly) + glycine + ATP = glycyl-tRNA(Gly) + AMP + diphosphate</text>
        <dbReference type="Rhea" id="RHEA:16013"/>
        <dbReference type="Rhea" id="RHEA-COMP:9664"/>
        <dbReference type="Rhea" id="RHEA-COMP:9683"/>
        <dbReference type="ChEBI" id="CHEBI:30616"/>
        <dbReference type="ChEBI" id="CHEBI:33019"/>
        <dbReference type="ChEBI" id="CHEBI:57305"/>
        <dbReference type="ChEBI" id="CHEBI:78442"/>
        <dbReference type="ChEBI" id="CHEBI:78522"/>
        <dbReference type="ChEBI" id="CHEBI:456215"/>
        <dbReference type="EC" id="6.1.1.14"/>
    </reaction>
</comment>
<keyword evidence="4" id="KW-0547">Nucleotide-binding</keyword>
<reference evidence="9" key="2">
    <citation type="journal article" date="2023" name="Plants (Basel)">
        <title>Annotation of the Turnera subulata (Passifloraceae) Draft Genome Reveals the S-Locus Evolved after the Divergence of Turneroideae from Passifloroideae in a Stepwise Manner.</title>
        <authorList>
            <person name="Henning P.M."/>
            <person name="Roalson E.H."/>
            <person name="Mir W."/>
            <person name="McCubbin A.G."/>
            <person name="Shore J.S."/>
        </authorList>
    </citation>
    <scope>NUCLEOTIDE SEQUENCE</scope>
    <source>
        <strain evidence="9">F60SS</strain>
    </source>
</reference>
<dbReference type="AlphaFoldDB" id="A0A9Q0GH08"/>
<dbReference type="OrthoDB" id="1747208at2759"/>
<evidence type="ECO:0000313" key="9">
    <source>
        <dbReference type="EMBL" id="KAJ4849473.1"/>
    </source>
</evidence>
<dbReference type="GO" id="GO:0009570">
    <property type="term" value="C:chloroplast stroma"/>
    <property type="evidence" value="ECO:0007669"/>
    <property type="project" value="TreeGrafter"/>
</dbReference>
<evidence type="ECO:0000256" key="6">
    <source>
        <dbReference type="ARBA" id="ARBA00022917"/>
    </source>
</evidence>
<keyword evidence="3" id="KW-0436">Ligase</keyword>
<dbReference type="Pfam" id="PF02092">
    <property type="entry name" value="tRNA_synt_2f"/>
    <property type="match status" value="2"/>
</dbReference>
<comment type="caution">
    <text evidence="9">The sequence shown here is derived from an EMBL/GenBank/DDBJ whole genome shotgun (WGS) entry which is preliminary data.</text>
</comment>
<evidence type="ECO:0000256" key="3">
    <source>
        <dbReference type="ARBA" id="ARBA00022598"/>
    </source>
</evidence>
<evidence type="ECO:0000313" key="10">
    <source>
        <dbReference type="Proteomes" id="UP001141552"/>
    </source>
</evidence>
<gene>
    <name evidence="9" type="ORF">Tsubulata_021169</name>
</gene>
<dbReference type="Proteomes" id="UP001141552">
    <property type="component" value="Unassembled WGS sequence"/>
</dbReference>
<evidence type="ECO:0000256" key="2">
    <source>
        <dbReference type="ARBA" id="ARBA00012829"/>
    </source>
</evidence>
<keyword evidence="7" id="KW-0030">Aminoacyl-tRNA synthetase</keyword>